<feature type="compositionally biased region" description="Polar residues" evidence="1">
    <location>
        <begin position="1"/>
        <end position="10"/>
    </location>
</feature>
<dbReference type="Proteomes" id="UP000245591">
    <property type="component" value="Unassembled WGS sequence"/>
</dbReference>
<comment type="caution">
    <text evidence="2">The sequence shown here is derived from an EMBL/GenBank/DDBJ whole genome shotgun (WGS) entry which is preliminary data.</text>
</comment>
<sequence>MSKNKPTAKSINKKDADTQPKLSSEDKSKARANDAQLLPEKQKKKAHGDNITSISRKESDKVMAFIDEITKEAEEKTEITSKSNELERIQREGRQEESSNKWSWGGLWGQAASVIADNSEPLKSGLSKFVGESISVVQNEISKTAKAFDNSSENVKQDNDGMTIDESTGQPIMRDFVSKANFKKFGSNIRKTFETVIDTIAPPIGSNNYTKTMIKFVNNVQAVALGPQFVDQIFNDLEDFYSDSLFVKNDFYAMDLTHYIDEFDGLKSVVGDLDSLPSGYDAGYSAACSLLQLVQQMEIQNERDNNQDKLLEDEKSSEVEPEKEGHKENVVFVVAQPFLAEFVSPQLEKSGNKKLCICVLLDFSSFKDQIKGNDGKINVDDVSNIKIETFSQMLPVDVWKKWEDDNGKKNESEGNKNEESNKVDTNHLNAINEECLMETLMLAIKVVGNEYITTIKNKPV</sequence>
<evidence type="ECO:0000313" key="3">
    <source>
        <dbReference type="Proteomes" id="UP000245591"/>
    </source>
</evidence>
<dbReference type="EMBL" id="MBFU01000007">
    <property type="protein sequence ID" value="PWA03700.1"/>
    <property type="molecule type" value="Genomic_DNA"/>
</dbReference>
<feature type="compositionally biased region" description="Basic and acidic residues" evidence="1">
    <location>
        <begin position="12"/>
        <end position="32"/>
    </location>
</feature>
<evidence type="ECO:0000256" key="1">
    <source>
        <dbReference type="SAM" id="MobiDB-lite"/>
    </source>
</evidence>
<organism evidence="2 3">
    <name type="scientific">Smittium angustum</name>
    <dbReference type="NCBI Taxonomy" id="133377"/>
    <lineage>
        <taxon>Eukaryota</taxon>
        <taxon>Fungi</taxon>
        <taxon>Fungi incertae sedis</taxon>
        <taxon>Zoopagomycota</taxon>
        <taxon>Kickxellomycotina</taxon>
        <taxon>Harpellomycetes</taxon>
        <taxon>Harpellales</taxon>
        <taxon>Legeriomycetaceae</taxon>
        <taxon>Smittium</taxon>
    </lineage>
</organism>
<gene>
    <name evidence="2" type="ORF">BB558_000118</name>
</gene>
<feature type="region of interest" description="Disordered" evidence="1">
    <location>
        <begin position="303"/>
        <end position="324"/>
    </location>
</feature>
<dbReference type="AlphaFoldDB" id="A0A2U1JF06"/>
<accession>A0A2U1JF06</accession>
<feature type="compositionally biased region" description="Basic and acidic residues" evidence="1">
    <location>
        <begin position="74"/>
        <end position="99"/>
    </location>
</feature>
<evidence type="ECO:0000313" key="2">
    <source>
        <dbReference type="EMBL" id="PWA03700.1"/>
    </source>
</evidence>
<feature type="region of interest" description="Disordered" evidence="1">
    <location>
        <begin position="1"/>
        <end position="57"/>
    </location>
</feature>
<keyword evidence="3" id="KW-1185">Reference proteome</keyword>
<proteinExistence type="predicted"/>
<feature type="region of interest" description="Disordered" evidence="1">
    <location>
        <begin position="74"/>
        <end position="101"/>
    </location>
</feature>
<reference evidence="2 3" key="1">
    <citation type="journal article" date="2018" name="MBio">
        <title>Comparative Genomics Reveals the Core Gene Toolbox for the Fungus-Insect Symbiosis.</title>
        <authorList>
            <person name="Wang Y."/>
            <person name="Stata M."/>
            <person name="Wang W."/>
            <person name="Stajich J.E."/>
            <person name="White M.M."/>
            <person name="Moncalvo J.M."/>
        </authorList>
    </citation>
    <scope>NUCLEOTIDE SEQUENCE [LARGE SCALE GENOMIC DNA]</scope>
    <source>
        <strain evidence="2 3">AUS-126-30</strain>
    </source>
</reference>
<evidence type="ECO:0008006" key="4">
    <source>
        <dbReference type="Google" id="ProtNLM"/>
    </source>
</evidence>
<protein>
    <recommendedName>
        <fullName evidence="4">Maintenance of telomere capping protein 1</fullName>
    </recommendedName>
</protein>
<name>A0A2U1JF06_SMIAN</name>